<proteinExistence type="predicted"/>
<dbReference type="OrthoDB" id="10419883at2759"/>
<reference evidence="2" key="1">
    <citation type="submission" date="2022-07" db="EMBL/GenBank/DDBJ databases">
        <title>Genome analysis of Parmales, a sister group of diatoms, reveals the evolutionary specialization of diatoms from phago-mixotrophs to photoautotrophs.</title>
        <authorList>
            <person name="Ban H."/>
            <person name="Sato S."/>
            <person name="Yoshikawa S."/>
            <person name="Kazumasa Y."/>
            <person name="Nakamura Y."/>
            <person name="Ichinomiya M."/>
            <person name="Saitoh K."/>
            <person name="Sato N."/>
            <person name="Blanc-Mathieu R."/>
            <person name="Endo H."/>
            <person name="Kuwata A."/>
            <person name="Ogata H."/>
        </authorList>
    </citation>
    <scope>NUCLEOTIDE SEQUENCE</scope>
</reference>
<dbReference type="AlphaFoldDB" id="A0A9W7E954"/>
<feature type="region of interest" description="Disordered" evidence="1">
    <location>
        <begin position="229"/>
        <end position="267"/>
    </location>
</feature>
<feature type="compositionally biased region" description="Basic and acidic residues" evidence="1">
    <location>
        <begin position="256"/>
        <end position="267"/>
    </location>
</feature>
<feature type="region of interest" description="Disordered" evidence="1">
    <location>
        <begin position="300"/>
        <end position="319"/>
    </location>
</feature>
<accession>A0A9W7E954</accession>
<feature type="compositionally biased region" description="Basic and acidic residues" evidence="1">
    <location>
        <begin position="306"/>
        <end position="319"/>
    </location>
</feature>
<protein>
    <submittedName>
        <fullName evidence="2">Uncharacterized protein</fullName>
    </submittedName>
</protein>
<evidence type="ECO:0000256" key="1">
    <source>
        <dbReference type="SAM" id="MobiDB-lite"/>
    </source>
</evidence>
<evidence type="ECO:0000313" key="2">
    <source>
        <dbReference type="EMBL" id="GMH72934.1"/>
    </source>
</evidence>
<gene>
    <name evidence="2" type="ORF">TrRE_jg9273</name>
</gene>
<sequence length="631" mass="69316">MPNSKSAGEATSVDTPAPTGGGTSKHPRGLKPSTPSHPTIAVPVEFGGLSDLRSMVFRLYIENYSCSGRAGGSGERIKTTMNAIIGQLTKLISNVRREIREIDRRLQRPKELLNEALGSKARGASSTVHSWRILCHDLRLDMCDLAVVVATLRAAISVVKTGKSTPLPASISDFTWEMYVPDLVSVRARMTSLCELLALNLYNAEVEGSGTWPGHGIIDYLRDIAQLEGQTNGSSGGKGKKKAQGRGKGSSFGRGVRAEENKGLDRGGEKVGARLGRLVVRALENGRDRRIAEFQEGTIRQVGGGKGDKGGKKQKGGQDAHVRAEVIQGTLHPIGKVWEFFISVEMWIRGLWGGVIPSSRRSKYLESRWYVPMWVPGGGGRKDDGEARKLFFTPLLRSEKVVRDVIKVLFENLPLAINDVDVMCSSDKVAMMSTYWCKTKILTCLDSGSEGETGGKGNDEGIEKVTKMVKEEHNKAEALGAAVQMLEGWASEDAIKDYGALDVEEEWFEEILAALLYDLSKLRETVLSNRKRLSSGSESDKIQLRRAWEFDPEMFVALISDYRTASAECLEALGTWECFKYVDRQVNEVERRSGLKIGQALEQVLVGECGNGLVLEGIELQAQKKRRGPRE</sequence>
<keyword evidence="3" id="KW-1185">Reference proteome</keyword>
<comment type="caution">
    <text evidence="2">The sequence shown here is derived from an EMBL/GenBank/DDBJ whole genome shotgun (WGS) entry which is preliminary data.</text>
</comment>
<organism evidence="2 3">
    <name type="scientific">Triparma retinervis</name>
    <dbReference type="NCBI Taxonomy" id="2557542"/>
    <lineage>
        <taxon>Eukaryota</taxon>
        <taxon>Sar</taxon>
        <taxon>Stramenopiles</taxon>
        <taxon>Ochrophyta</taxon>
        <taxon>Bolidophyceae</taxon>
        <taxon>Parmales</taxon>
        <taxon>Triparmaceae</taxon>
        <taxon>Triparma</taxon>
    </lineage>
</organism>
<evidence type="ECO:0000313" key="3">
    <source>
        <dbReference type="Proteomes" id="UP001165082"/>
    </source>
</evidence>
<feature type="region of interest" description="Disordered" evidence="1">
    <location>
        <begin position="1"/>
        <end position="38"/>
    </location>
</feature>
<dbReference type="Proteomes" id="UP001165082">
    <property type="component" value="Unassembled WGS sequence"/>
</dbReference>
<dbReference type="EMBL" id="BRXZ01001508">
    <property type="protein sequence ID" value="GMH72934.1"/>
    <property type="molecule type" value="Genomic_DNA"/>
</dbReference>
<name>A0A9W7E954_9STRA</name>